<dbReference type="Pfam" id="PF00266">
    <property type="entry name" value="Aminotran_5"/>
    <property type="match status" value="1"/>
</dbReference>
<dbReference type="FunFam" id="3.40.640.10:FF:000010">
    <property type="entry name" value="Phosphoserine aminotransferase"/>
    <property type="match status" value="1"/>
</dbReference>
<dbReference type="PANTHER" id="PTHR43247:SF1">
    <property type="entry name" value="PHOSPHOSERINE AMINOTRANSFERASE"/>
    <property type="match status" value="1"/>
</dbReference>
<evidence type="ECO:0000256" key="1">
    <source>
        <dbReference type="ARBA" id="ARBA00001933"/>
    </source>
</evidence>
<dbReference type="OMA" id="KHRSRIN"/>
<dbReference type="InterPro" id="IPR015422">
    <property type="entry name" value="PyrdxlP-dep_Trfase_small"/>
</dbReference>
<dbReference type="InterPro" id="IPR000192">
    <property type="entry name" value="Aminotrans_V_dom"/>
</dbReference>
<comment type="catalytic activity">
    <reaction evidence="11">
        <text>O-phospho-L-serine + 2-oxoglutarate = 3-phosphooxypyruvate + L-glutamate</text>
        <dbReference type="Rhea" id="RHEA:14329"/>
        <dbReference type="ChEBI" id="CHEBI:16810"/>
        <dbReference type="ChEBI" id="CHEBI:18110"/>
        <dbReference type="ChEBI" id="CHEBI:29985"/>
        <dbReference type="ChEBI" id="CHEBI:57524"/>
        <dbReference type="EC" id="2.6.1.52"/>
    </reaction>
</comment>
<dbReference type="FunFam" id="3.90.1150.10:FF:000006">
    <property type="entry name" value="Phosphoserine aminotransferase"/>
    <property type="match status" value="1"/>
</dbReference>
<dbReference type="PANTHER" id="PTHR43247">
    <property type="entry name" value="PHOSPHOSERINE AMINOTRANSFERASE"/>
    <property type="match status" value="1"/>
</dbReference>
<evidence type="ECO:0000256" key="4">
    <source>
        <dbReference type="ARBA" id="ARBA00013030"/>
    </source>
</evidence>
<evidence type="ECO:0000256" key="2">
    <source>
        <dbReference type="ARBA" id="ARBA00005099"/>
    </source>
</evidence>
<evidence type="ECO:0000256" key="8">
    <source>
        <dbReference type="ARBA" id="ARBA00022898"/>
    </source>
</evidence>
<dbReference type="Gene3D" id="3.90.1150.10">
    <property type="entry name" value="Aspartate Aminotransferase, domain 1"/>
    <property type="match status" value="1"/>
</dbReference>
<dbReference type="InParanoid" id="A0A078AGW6"/>
<keyword evidence="15" id="KW-1185">Reference proteome</keyword>
<dbReference type="PROSITE" id="PS00595">
    <property type="entry name" value="AA_TRANSFER_CLASS_5"/>
    <property type="match status" value="1"/>
</dbReference>
<evidence type="ECO:0000256" key="3">
    <source>
        <dbReference type="ARBA" id="ARBA00006904"/>
    </source>
</evidence>
<organism evidence="14 15">
    <name type="scientific">Stylonychia lemnae</name>
    <name type="common">Ciliate</name>
    <dbReference type="NCBI Taxonomy" id="5949"/>
    <lineage>
        <taxon>Eukaryota</taxon>
        <taxon>Sar</taxon>
        <taxon>Alveolata</taxon>
        <taxon>Ciliophora</taxon>
        <taxon>Intramacronucleata</taxon>
        <taxon>Spirotrichea</taxon>
        <taxon>Stichotrichia</taxon>
        <taxon>Sporadotrichida</taxon>
        <taxon>Oxytrichidae</taxon>
        <taxon>Stylonychinae</taxon>
        <taxon>Stylonychia</taxon>
    </lineage>
</organism>
<evidence type="ECO:0000256" key="12">
    <source>
        <dbReference type="RuleBase" id="RU004504"/>
    </source>
</evidence>
<name>A0A078AGW6_STYLE</name>
<comment type="catalytic activity">
    <reaction evidence="10">
        <text>4-(phosphooxy)-L-threonine + 2-oxoglutarate = (R)-3-hydroxy-2-oxo-4-phosphooxybutanoate + L-glutamate</text>
        <dbReference type="Rhea" id="RHEA:16573"/>
        <dbReference type="ChEBI" id="CHEBI:16810"/>
        <dbReference type="ChEBI" id="CHEBI:29985"/>
        <dbReference type="ChEBI" id="CHEBI:58452"/>
        <dbReference type="ChEBI" id="CHEBI:58538"/>
        <dbReference type="EC" id="2.6.1.52"/>
    </reaction>
</comment>
<protein>
    <recommendedName>
        <fullName evidence="4">phosphoserine transaminase</fullName>
        <ecNumber evidence="4">2.6.1.52</ecNumber>
    </recommendedName>
</protein>
<keyword evidence="5 14" id="KW-0032">Aminotransferase</keyword>
<dbReference type="InterPro" id="IPR022278">
    <property type="entry name" value="Pser_aminoTfrase"/>
</dbReference>
<dbReference type="GO" id="GO:0005737">
    <property type="term" value="C:cytoplasm"/>
    <property type="evidence" value="ECO:0007669"/>
    <property type="project" value="TreeGrafter"/>
</dbReference>
<dbReference type="Proteomes" id="UP000039865">
    <property type="component" value="Unassembled WGS sequence"/>
</dbReference>
<evidence type="ECO:0000256" key="9">
    <source>
        <dbReference type="ARBA" id="ARBA00023299"/>
    </source>
</evidence>
<dbReference type="GO" id="GO:0006564">
    <property type="term" value="P:L-serine biosynthetic process"/>
    <property type="evidence" value="ECO:0007669"/>
    <property type="project" value="UniProtKB-KW"/>
</dbReference>
<dbReference type="InterPro" id="IPR015421">
    <property type="entry name" value="PyrdxlP-dep_Trfase_major"/>
</dbReference>
<feature type="domain" description="Aminotransferase class V" evidence="13">
    <location>
        <begin position="1"/>
        <end position="279"/>
    </location>
</feature>
<dbReference type="UniPathway" id="UPA00135">
    <property type="reaction ID" value="UER00197"/>
</dbReference>
<dbReference type="GO" id="GO:0004648">
    <property type="term" value="F:O-phospho-L-serine:2-oxoglutarate aminotransferase activity"/>
    <property type="evidence" value="ECO:0007669"/>
    <property type="project" value="UniProtKB-EC"/>
</dbReference>
<proteinExistence type="inferred from homology"/>
<evidence type="ECO:0000313" key="15">
    <source>
        <dbReference type="Proteomes" id="UP000039865"/>
    </source>
</evidence>
<dbReference type="AlphaFoldDB" id="A0A078AGW6"/>
<dbReference type="GO" id="GO:0030170">
    <property type="term" value="F:pyridoxal phosphate binding"/>
    <property type="evidence" value="ECO:0007669"/>
    <property type="project" value="TreeGrafter"/>
</dbReference>
<sequence>MSTRSKEFSQLAKECEKDLRDLVNLPDNYAVLWTQSGAFLQFTSVPFNIGGSRENTATYVETGHWSMEAAKEARKFINVAPAWKPQQEEYLFTLPETEELNIHKDSKYVYYCDNETVHGVEYHTPIVTEGVPVVCDMTSSYLTKPIDWDRVDVAISSAQKNLGPSGITSLIVNKDLLGRKRDDTPIMCDWETQHNCGGFYNTPNVFALYLCGLTLKHLKKFGLEFYDDLAKQRSKLIYDVFDSSNGFYKNKVNPKHRSRINCQFTLKSKEEDDKFLKAADEAGFLFLYGHDKYGGCRVNMYNAMPLEGAEKLRNFMKQYQDEQERL</sequence>
<comment type="similarity">
    <text evidence="3">Belongs to the class-V pyridoxal-phosphate-dependent aminotransferase family. SerC subfamily.</text>
</comment>
<dbReference type="NCBIfam" id="NF003764">
    <property type="entry name" value="PRK05355.1"/>
    <property type="match status" value="1"/>
</dbReference>
<dbReference type="InterPro" id="IPR015424">
    <property type="entry name" value="PyrdxlP-dep_Trfase"/>
</dbReference>
<keyword evidence="7 14" id="KW-0808">Transferase</keyword>
<keyword evidence="9" id="KW-0718">Serine biosynthesis</keyword>
<evidence type="ECO:0000259" key="13">
    <source>
        <dbReference type="Pfam" id="PF00266"/>
    </source>
</evidence>
<comment type="pathway">
    <text evidence="2">Amino-acid biosynthesis; L-serine biosynthesis; L-serine from 3-phospho-D-glycerate: step 2/3.</text>
</comment>
<dbReference type="HAMAP" id="MF_00160">
    <property type="entry name" value="SerC_aminotrans_5"/>
    <property type="match status" value="1"/>
</dbReference>
<gene>
    <name evidence="14" type="primary">Contig7043.g7537</name>
    <name evidence="14" type="ORF">STYLEM_10481</name>
</gene>
<dbReference type="EMBL" id="CCKQ01009975">
    <property type="protein sequence ID" value="CDW81464.1"/>
    <property type="molecule type" value="Genomic_DNA"/>
</dbReference>
<dbReference type="EC" id="2.6.1.52" evidence="4"/>
<dbReference type="InterPro" id="IPR020578">
    <property type="entry name" value="Aminotrans_V_PyrdxlP_BS"/>
</dbReference>
<dbReference type="PIRSF" id="PIRSF000525">
    <property type="entry name" value="SerC"/>
    <property type="match status" value="1"/>
</dbReference>
<dbReference type="OrthoDB" id="1703350at2759"/>
<dbReference type="SUPFAM" id="SSF53383">
    <property type="entry name" value="PLP-dependent transferases"/>
    <property type="match status" value="1"/>
</dbReference>
<evidence type="ECO:0000313" key="14">
    <source>
        <dbReference type="EMBL" id="CDW81464.1"/>
    </source>
</evidence>
<evidence type="ECO:0000256" key="10">
    <source>
        <dbReference type="ARBA" id="ARBA00047630"/>
    </source>
</evidence>
<evidence type="ECO:0000256" key="5">
    <source>
        <dbReference type="ARBA" id="ARBA00022576"/>
    </source>
</evidence>
<reference evidence="14 15" key="1">
    <citation type="submission" date="2014-06" db="EMBL/GenBank/DDBJ databases">
        <authorList>
            <person name="Swart Estienne"/>
        </authorList>
    </citation>
    <scope>NUCLEOTIDE SEQUENCE [LARGE SCALE GENOMIC DNA]</scope>
    <source>
        <strain evidence="14 15">130c</strain>
    </source>
</reference>
<comment type="cofactor">
    <cofactor evidence="1 12">
        <name>pyridoxal 5'-phosphate</name>
        <dbReference type="ChEBI" id="CHEBI:597326"/>
    </cofactor>
</comment>
<keyword evidence="8" id="KW-0663">Pyridoxal phosphate</keyword>
<evidence type="ECO:0000256" key="6">
    <source>
        <dbReference type="ARBA" id="ARBA00022605"/>
    </source>
</evidence>
<keyword evidence="6" id="KW-0028">Amino-acid biosynthesis</keyword>
<evidence type="ECO:0000256" key="7">
    <source>
        <dbReference type="ARBA" id="ARBA00022679"/>
    </source>
</evidence>
<dbReference type="Gene3D" id="3.40.640.10">
    <property type="entry name" value="Type I PLP-dependent aspartate aminotransferase-like (Major domain)"/>
    <property type="match status" value="1"/>
</dbReference>
<evidence type="ECO:0000256" key="11">
    <source>
        <dbReference type="ARBA" id="ARBA00049007"/>
    </source>
</evidence>
<accession>A0A078AGW6</accession>